<organism evidence="1 2">
    <name type="scientific">Silicimonas algicola</name>
    <dbReference type="NCBI Taxonomy" id="1826607"/>
    <lineage>
        <taxon>Bacteria</taxon>
        <taxon>Pseudomonadati</taxon>
        <taxon>Pseudomonadota</taxon>
        <taxon>Alphaproteobacteria</taxon>
        <taxon>Rhodobacterales</taxon>
        <taxon>Paracoccaceae</taxon>
    </lineage>
</organism>
<dbReference type="Proteomes" id="UP000245390">
    <property type="component" value="Unassembled WGS sequence"/>
</dbReference>
<evidence type="ECO:0000313" key="1">
    <source>
        <dbReference type="EMBL" id="PWK55361.1"/>
    </source>
</evidence>
<gene>
    <name evidence="1" type="ORF">C8D95_10726</name>
</gene>
<dbReference type="RefSeq" id="WP_126918538.1">
    <property type="nucleotide sequence ID" value="NZ_CP034588.1"/>
</dbReference>
<dbReference type="AlphaFoldDB" id="A0A316G344"/>
<name>A0A316G344_9RHOB</name>
<protein>
    <submittedName>
        <fullName evidence="1">Uncharacterized protein</fullName>
    </submittedName>
</protein>
<reference evidence="1 2" key="1">
    <citation type="submission" date="2018-05" db="EMBL/GenBank/DDBJ databases">
        <title>Genomic Encyclopedia of Type Strains, Phase IV (KMG-IV): sequencing the most valuable type-strain genomes for metagenomic binning, comparative biology and taxonomic classification.</title>
        <authorList>
            <person name="Goeker M."/>
        </authorList>
    </citation>
    <scope>NUCLEOTIDE SEQUENCE [LARGE SCALE GENOMIC DNA]</scope>
    <source>
        <strain evidence="1 2">DSM 103371</strain>
    </source>
</reference>
<evidence type="ECO:0000313" key="2">
    <source>
        <dbReference type="Proteomes" id="UP000245390"/>
    </source>
</evidence>
<accession>A0A316G344</accession>
<dbReference type="EMBL" id="QGGV01000007">
    <property type="protein sequence ID" value="PWK55361.1"/>
    <property type="molecule type" value="Genomic_DNA"/>
</dbReference>
<sequence>MFATHAKPRAVSLPALEAPQLRRTDRSDAMRQLSGCVEITGYGEGGLSLARLNRSKYLAIVTIFLLATVLQTLP</sequence>
<comment type="caution">
    <text evidence="1">The sequence shown here is derived from an EMBL/GenBank/DDBJ whole genome shotgun (WGS) entry which is preliminary data.</text>
</comment>
<dbReference type="KEGG" id="salo:EF888_08155"/>
<proteinExistence type="predicted"/>
<keyword evidence="2" id="KW-1185">Reference proteome</keyword>